<sequence length="211" mass="24597">MKAVVFDMDGTIVDTLSLYITAYDLTYKHFGFNLTREEIIKNFPIKLIDQCKNWGIPDKFNEVKKIYLENIYKVFTKVKLFNGFIKLINFIRSKKIKTAIVSFAFSDYVEFIVNKFSLKNYFDLIISFNDVKKAKPDPEAVYQVAKKFNVLPTDILVIGDAESDILMGKAAGSKTCLFYPKENREIYSEEKIKNISFDYLVKSLKEIEKFF</sequence>
<accession>A0A2H0KP07</accession>
<dbReference type="GO" id="GO:0008967">
    <property type="term" value="F:phosphoglycolate phosphatase activity"/>
    <property type="evidence" value="ECO:0007669"/>
    <property type="project" value="TreeGrafter"/>
</dbReference>
<dbReference type="InterPro" id="IPR050155">
    <property type="entry name" value="HAD-like_hydrolase_sf"/>
</dbReference>
<dbReference type="InterPro" id="IPR023214">
    <property type="entry name" value="HAD_sf"/>
</dbReference>
<dbReference type="SFLD" id="SFLDG01135">
    <property type="entry name" value="C1.5.6:_HAD__Beta-PGM__Phospha"/>
    <property type="match status" value="1"/>
</dbReference>
<dbReference type="PRINTS" id="PR00413">
    <property type="entry name" value="HADHALOGNASE"/>
</dbReference>
<comment type="caution">
    <text evidence="1">The sequence shown here is derived from an EMBL/GenBank/DDBJ whole genome shotgun (WGS) entry which is preliminary data.</text>
</comment>
<dbReference type="PANTHER" id="PTHR43434">
    <property type="entry name" value="PHOSPHOGLYCOLATE PHOSPHATASE"/>
    <property type="match status" value="1"/>
</dbReference>
<dbReference type="Gene3D" id="1.10.150.240">
    <property type="entry name" value="Putative phosphatase, domain 2"/>
    <property type="match status" value="1"/>
</dbReference>
<dbReference type="GO" id="GO:0006281">
    <property type="term" value="P:DNA repair"/>
    <property type="evidence" value="ECO:0007669"/>
    <property type="project" value="TreeGrafter"/>
</dbReference>
<evidence type="ECO:0000313" key="1">
    <source>
        <dbReference type="EMBL" id="PIQ72978.1"/>
    </source>
</evidence>
<dbReference type="InterPro" id="IPR036412">
    <property type="entry name" value="HAD-like_sf"/>
</dbReference>
<dbReference type="NCBIfam" id="TIGR01549">
    <property type="entry name" value="HAD-SF-IA-v1"/>
    <property type="match status" value="1"/>
</dbReference>
<dbReference type="Gene3D" id="3.40.50.1000">
    <property type="entry name" value="HAD superfamily/HAD-like"/>
    <property type="match status" value="1"/>
</dbReference>
<dbReference type="InterPro" id="IPR006439">
    <property type="entry name" value="HAD-SF_hydro_IA"/>
</dbReference>
<dbReference type="SUPFAM" id="SSF56784">
    <property type="entry name" value="HAD-like"/>
    <property type="match status" value="1"/>
</dbReference>
<dbReference type="Pfam" id="PF13419">
    <property type="entry name" value="HAD_2"/>
    <property type="match status" value="1"/>
</dbReference>
<organism evidence="1 2">
    <name type="scientific">Candidatus Roizmanbacteria bacterium CG11_big_fil_rev_8_21_14_0_20_35_14</name>
    <dbReference type="NCBI Taxonomy" id="1974855"/>
    <lineage>
        <taxon>Bacteria</taxon>
        <taxon>Candidatus Roizmaniibacteriota</taxon>
    </lineage>
</organism>
<dbReference type="InterPro" id="IPR041492">
    <property type="entry name" value="HAD_2"/>
</dbReference>
<dbReference type="NCBIfam" id="TIGR01509">
    <property type="entry name" value="HAD-SF-IA-v3"/>
    <property type="match status" value="1"/>
</dbReference>
<dbReference type="InterPro" id="IPR023198">
    <property type="entry name" value="PGP-like_dom2"/>
</dbReference>
<evidence type="ECO:0008006" key="3">
    <source>
        <dbReference type="Google" id="ProtNLM"/>
    </source>
</evidence>
<dbReference type="PANTHER" id="PTHR43434:SF1">
    <property type="entry name" value="PHOSPHOGLYCOLATE PHOSPHATASE"/>
    <property type="match status" value="1"/>
</dbReference>
<gene>
    <name evidence="1" type="ORF">COV86_00125</name>
</gene>
<dbReference type="EMBL" id="PCVL01000002">
    <property type="protein sequence ID" value="PIQ72978.1"/>
    <property type="molecule type" value="Genomic_DNA"/>
</dbReference>
<proteinExistence type="predicted"/>
<dbReference type="SFLD" id="SFLDG01129">
    <property type="entry name" value="C1.5:_HAD__Beta-PGM__Phosphata"/>
    <property type="match status" value="1"/>
</dbReference>
<name>A0A2H0KP07_9BACT</name>
<dbReference type="SFLD" id="SFLDS00003">
    <property type="entry name" value="Haloacid_Dehalogenase"/>
    <property type="match status" value="1"/>
</dbReference>
<reference evidence="1 2" key="1">
    <citation type="submission" date="2017-09" db="EMBL/GenBank/DDBJ databases">
        <title>Depth-based differentiation of microbial function through sediment-hosted aquifers and enrichment of novel symbionts in the deep terrestrial subsurface.</title>
        <authorList>
            <person name="Probst A.J."/>
            <person name="Ladd B."/>
            <person name="Jarett J.K."/>
            <person name="Geller-Mcgrath D.E."/>
            <person name="Sieber C.M."/>
            <person name="Emerson J.B."/>
            <person name="Anantharaman K."/>
            <person name="Thomas B.C."/>
            <person name="Malmstrom R."/>
            <person name="Stieglmeier M."/>
            <person name="Klingl A."/>
            <person name="Woyke T."/>
            <person name="Ryan C.M."/>
            <person name="Banfield J.F."/>
        </authorList>
    </citation>
    <scope>NUCLEOTIDE SEQUENCE [LARGE SCALE GENOMIC DNA]</scope>
    <source>
        <strain evidence="1">CG11_big_fil_rev_8_21_14_0_20_35_14</strain>
    </source>
</reference>
<protein>
    <recommendedName>
        <fullName evidence="3">Phosphatase</fullName>
    </recommendedName>
</protein>
<dbReference type="Proteomes" id="UP000229570">
    <property type="component" value="Unassembled WGS sequence"/>
</dbReference>
<dbReference type="AlphaFoldDB" id="A0A2H0KP07"/>
<evidence type="ECO:0000313" key="2">
    <source>
        <dbReference type="Proteomes" id="UP000229570"/>
    </source>
</evidence>